<evidence type="ECO:0000259" key="1">
    <source>
        <dbReference type="Pfam" id="PF00535"/>
    </source>
</evidence>
<dbReference type="PANTHER" id="PTHR43685:SF11">
    <property type="entry name" value="GLYCOSYLTRANSFERASE TAGX-RELATED"/>
    <property type="match status" value="1"/>
</dbReference>
<dbReference type="EMBL" id="JACOIJ010000016">
    <property type="protein sequence ID" value="MBD1429806.1"/>
    <property type="molecule type" value="Genomic_DNA"/>
</dbReference>
<dbReference type="InterPro" id="IPR050834">
    <property type="entry name" value="Glycosyltransf_2"/>
</dbReference>
<dbReference type="SUPFAM" id="SSF53448">
    <property type="entry name" value="Nucleotide-diphospho-sugar transferases"/>
    <property type="match status" value="1"/>
</dbReference>
<name>A0ABR7YEU0_9SPHI</name>
<proteinExistence type="predicted"/>
<dbReference type="RefSeq" id="WP_190302214.1">
    <property type="nucleotide sequence ID" value="NZ_JACOIJ010000016.1"/>
</dbReference>
<dbReference type="Pfam" id="PF00535">
    <property type="entry name" value="Glycos_transf_2"/>
    <property type="match status" value="1"/>
</dbReference>
<dbReference type="Proteomes" id="UP000651271">
    <property type="component" value="Unassembled WGS sequence"/>
</dbReference>
<gene>
    <name evidence="2" type="ORF">H8B04_09500</name>
</gene>
<dbReference type="Gene3D" id="3.90.550.10">
    <property type="entry name" value="Spore Coat Polysaccharide Biosynthesis Protein SpsA, Chain A"/>
    <property type="match status" value="1"/>
</dbReference>
<sequence length="297" mass="34392">MFPNTQTTKDGVSVVLLTYNSPLELIKKCIDSILLHNDIAESLEIIVVDNNSDNQADLQEFIHTKYPQSIFVPNSINGGYGAGNNLGIKHATYEHILLINPDVELLEPIFSWAKEKFDSDSKLNIFGFQQVNQYNKKTHSFIQRRLTRKDFIINQFLQKMNIFNPKYSIISGACFFLRKSSFGAIGGYDEKIFLYGEERYLHETMLAKFPDCHIKMDFAKSYKHPITDRAFSLKPAKLALDSYFYLTKKLGRNAEQVKKEVINYHKALISFYSFKKKKQEVVNNRSIIEMIENPQNF</sequence>
<evidence type="ECO:0000313" key="2">
    <source>
        <dbReference type="EMBL" id="MBD1429806.1"/>
    </source>
</evidence>
<dbReference type="InterPro" id="IPR001173">
    <property type="entry name" value="Glyco_trans_2-like"/>
</dbReference>
<feature type="domain" description="Glycosyltransferase 2-like" evidence="1">
    <location>
        <begin position="13"/>
        <end position="183"/>
    </location>
</feature>
<comment type="caution">
    <text evidence="2">The sequence shown here is derived from an EMBL/GenBank/DDBJ whole genome shotgun (WGS) entry which is preliminary data.</text>
</comment>
<dbReference type="PANTHER" id="PTHR43685">
    <property type="entry name" value="GLYCOSYLTRANSFERASE"/>
    <property type="match status" value="1"/>
</dbReference>
<reference evidence="2 3" key="1">
    <citation type="submission" date="2020-08" db="EMBL/GenBank/DDBJ databases">
        <title>Sphingobacterium sp. DN04309 isolated from aquaculture water.</title>
        <authorList>
            <person name="Zhang M."/>
        </authorList>
    </citation>
    <scope>NUCLEOTIDE SEQUENCE [LARGE SCALE GENOMIC DNA]</scope>
    <source>
        <strain evidence="2 3">DN04309</strain>
    </source>
</reference>
<protein>
    <submittedName>
        <fullName evidence="2">Glycosyltransferase</fullName>
    </submittedName>
</protein>
<organism evidence="2 3">
    <name type="scientific">Sphingobacterium litopenaei</name>
    <dbReference type="NCBI Taxonomy" id="2763500"/>
    <lineage>
        <taxon>Bacteria</taxon>
        <taxon>Pseudomonadati</taxon>
        <taxon>Bacteroidota</taxon>
        <taxon>Sphingobacteriia</taxon>
        <taxon>Sphingobacteriales</taxon>
        <taxon>Sphingobacteriaceae</taxon>
        <taxon>Sphingobacterium</taxon>
    </lineage>
</organism>
<dbReference type="InterPro" id="IPR029044">
    <property type="entry name" value="Nucleotide-diphossugar_trans"/>
</dbReference>
<keyword evidence="3" id="KW-1185">Reference proteome</keyword>
<accession>A0ABR7YEU0</accession>
<evidence type="ECO:0000313" key="3">
    <source>
        <dbReference type="Proteomes" id="UP000651271"/>
    </source>
</evidence>